<gene>
    <name evidence="1" type="ORF">CITCOLO1_LOCUS18444</name>
</gene>
<accession>A0ABP0Z459</accession>
<reference evidence="1 2" key="1">
    <citation type="submission" date="2024-03" db="EMBL/GenBank/DDBJ databases">
        <authorList>
            <person name="Gkanogiannis A."/>
            <person name="Becerra Lopez-Lavalle L."/>
        </authorList>
    </citation>
    <scope>NUCLEOTIDE SEQUENCE [LARGE SCALE GENOMIC DNA]</scope>
</reference>
<feature type="non-terminal residue" evidence="1">
    <location>
        <position position="1"/>
    </location>
</feature>
<dbReference type="EMBL" id="OZ021741">
    <property type="protein sequence ID" value="CAK9326106.1"/>
    <property type="molecule type" value="Genomic_DNA"/>
</dbReference>
<evidence type="ECO:0000313" key="1">
    <source>
        <dbReference type="EMBL" id="CAK9326106.1"/>
    </source>
</evidence>
<protein>
    <submittedName>
        <fullName evidence="1">Uncharacterized protein</fullName>
    </submittedName>
</protein>
<sequence length="58" mass="6736">WQCATNRSPLIWSTVVHRTEIKRNYRSSLDFRGGEGIILLEEEGYCSLMVVRPNPVQE</sequence>
<evidence type="ECO:0000313" key="2">
    <source>
        <dbReference type="Proteomes" id="UP001642487"/>
    </source>
</evidence>
<dbReference type="Proteomes" id="UP001642487">
    <property type="component" value="Chromosome 7"/>
</dbReference>
<keyword evidence="2" id="KW-1185">Reference proteome</keyword>
<name>A0ABP0Z459_9ROSI</name>
<proteinExistence type="predicted"/>
<organism evidence="1 2">
    <name type="scientific">Citrullus colocynthis</name>
    <name type="common">colocynth</name>
    <dbReference type="NCBI Taxonomy" id="252529"/>
    <lineage>
        <taxon>Eukaryota</taxon>
        <taxon>Viridiplantae</taxon>
        <taxon>Streptophyta</taxon>
        <taxon>Embryophyta</taxon>
        <taxon>Tracheophyta</taxon>
        <taxon>Spermatophyta</taxon>
        <taxon>Magnoliopsida</taxon>
        <taxon>eudicotyledons</taxon>
        <taxon>Gunneridae</taxon>
        <taxon>Pentapetalae</taxon>
        <taxon>rosids</taxon>
        <taxon>fabids</taxon>
        <taxon>Cucurbitales</taxon>
        <taxon>Cucurbitaceae</taxon>
        <taxon>Benincaseae</taxon>
        <taxon>Citrullus</taxon>
    </lineage>
</organism>